<organism evidence="1 2">
    <name type="scientific">Brevibacillus phage Osiris</name>
    <dbReference type="NCBI Taxonomy" id="1691955"/>
    <lineage>
        <taxon>Viruses</taxon>
        <taxon>Duplodnaviria</taxon>
        <taxon>Heunggongvirae</taxon>
        <taxon>Uroviricota</taxon>
        <taxon>Caudoviricetes</taxon>
        <taxon>Jimmervirus</taxon>
        <taxon>Jimmervirus osiris</taxon>
    </lineage>
</organism>
<reference evidence="1 2" key="1">
    <citation type="journal article" date="2015" name="Genome Announc.">
        <title>Genome Sequences of Five Additional Brevibacillus laterosporus Bacteriophages.</title>
        <authorList>
            <person name="Merrill B.D."/>
            <person name="Berg J.A."/>
            <person name="Graves K.A."/>
            <person name="Ward A.T."/>
            <person name="Hilton J.A."/>
            <person name="Wake B.N."/>
            <person name="Grose J.H."/>
            <person name="Breakwell D.P."/>
            <person name="Burnett S.H."/>
        </authorList>
    </citation>
    <scope>NUCLEOTIDE SEQUENCE [LARGE SCALE GENOMIC DNA]</scope>
</reference>
<proteinExistence type="predicted"/>
<dbReference type="RefSeq" id="YP_009215105.1">
    <property type="nucleotide sequence ID" value="NC_028969.1"/>
</dbReference>
<name>A0A0K2CP60_9CAUD</name>
<evidence type="ECO:0000313" key="1">
    <source>
        <dbReference type="EMBL" id="ALA07405.1"/>
    </source>
</evidence>
<dbReference type="OrthoDB" id="20120at10239"/>
<dbReference type="KEGG" id="vg:26641430"/>
<keyword evidence="2" id="KW-1185">Reference proteome</keyword>
<evidence type="ECO:0000313" key="2">
    <source>
        <dbReference type="Proteomes" id="UP000202966"/>
    </source>
</evidence>
<gene>
    <name evidence="1" type="ORF">OSIRIS_91</name>
</gene>
<sequence>MKQVSVSITEQQEKFLKLFAEKQYYGAPDNRCTGHPIHFVETKRYRYTPYSDEIAWAFDEKPLSFTSDSDYDCWFDNEVELVTEWYESRGGDCPIEIKPFDELESEEIKAVDGNDMFITDLFDYFKAYGVRIQAIAWKEEYYEKVAPFFILEEAKRYMNYQGHNLHEPRVYTYGTGYGDQGEYVHFWDLLLTLGKQLNQVEELA</sequence>
<accession>A0A0K2CP60</accession>
<protein>
    <submittedName>
        <fullName evidence="1">Uncharacterized protein</fullName>
    </submittedName>
</protein>
<dbReference type="EMBL" id="KT151956">
    <property type="protein sequence ID" value="ALA07405.1"/>
    <property type="molecule type" value="Genomic_DNA"/>
</dbReference>
<dbReference type="Proteomes" id="UP000202966">
    <property type="component" value="Segment"/>
</dbReference>
<dbReference type="GeneID" id="26641430"/>